<evidence type="ECO:0000313" key="1">
    <source>
        <dbReference type="EMBL" id="EEZ75643.1"/>
    </source>
</evidence>
<comment type="caution">
    <text evidence="1">The sequence shown here is derived from an EMBL/GenBank/DDBJ whole genome shotgun (WGS) entry which is preliminary data.</text>
</comment>
<name>D0W9X9_NEILA</name>
<accession>D0W9X9</accession>
<proteinExistence type="predicted"/>
<dbReference type="AlphaFoldDB" id="D0W9X9"/>
<gene>
    <name evidence="1" type="ORF">NEILACOT_04342</name>
</gene>
<dbReference type="EMBL" id="ACEQ02000014">
    <property type="protein sequence ID" value="EEZ75643.1"/>
    <property type="molecule type" value="Genomic_DNA"/>
</dbReference>
<dbReference type="Proteomes" id="UP000003843">
    <property type="component" value="Unassembled WGS sequence"/>
</dbReference>
<sequence>MKGRAEHWRPVRARDLPAKWQKRFFATKIYVLYFSDRVRKWKYGIF</sequence>
<reference evidence="1 2" key="1">
    <citation type="submission" date="2009-10" db="EMBL/GenBank/DDBJ databases">
        <authorList>
            <person name="Weinstock G."/>
            <person name="Sodergren E."/>
            <person name="Clifton S."/>
            <person name="Fulton L."/>
            <person name="Fulton B."/>
            <person name="Courtney L."/>
            <person name="Fronick C."/>
            <person name="Harrison M."/>
            <person name="Strong C."/>
            <person name="Farmer C."/>
            <person name="Delahaunty K."/>
            <person name="Markovic C."/>
            <person name="Hall O."/>
            <person name="Minx P."/>
            <person name="Tomlinson C."/>
            <person name="Mitreva M."/>
            <person name="Nelson J."/>
            <person name="Hou S."/>
            <person name="Wollam A."/>
            <person name="Pepin K.H."/>
            <person name="Johnson M."/>
            <person name="Bhonagiri V."/>
            <person name="Nash W.E."/>
            <person name="Warren W."/>
            <person name="Chinwalla A."/>
            <person name="Mardis E.R."/>
            <person name="Wilson R.K."/>
        </authorList>
    </citation>
    <scope>NUCLEOTIDE SEQUENCE [LARGE SCALE GENOMIC DNA]</scope>
    <source>
        <strain evidence="1 2">ATCC 23970</strain>
    </source>
</reference>
<evidence type="ECO:0000313" key="2">
    <source>
        <dbReference type="Proteomes" id="UP000003843"/>
    </source>
</evidence>
<organism evidence="1 2">
    <name type="scientific">Neisseria lactamica ATCC 23970</name>
    <dbReference type="NCBI Taxonomy" id="546265"/>
    <lineage>
        <taxon>Bacteria</taxon>
        <taxon>Pseudomonadati</taxon>
        <taxon>Pseudomonadota</taxon>
        <taxon>Betaproteobacteria</taxon>
        <taxon>Neisseriales</taxon>
        <taxon>Neisseriaceae</taxon>
        <taxon>Neisseria</taxon>
    </lineage>
</organism>
<protein>
    <submittedName>
        <fullName evidence="1">Uncharacterized protein</fullName>
    </submittedName>
</protein>